<dbReference type="Proteomes" id="UP000609726">
    <property type="component" value="Unassembled WGS sequence"/>
</dbReference>
<evidence type="ECO:0000313" key="3">
    <source>
        <dbReference type="Proteomes" id="UP000609726"/>
    </source>
</evidence>
<gene>
    <name evidence="2" type="ORF">F2P45_33645</name>
</gene>
<dbReference type="RefSeq" id="WP_166882585.1">
    <property type="nucleotide sequence ID" value="NZ_WHJH01000113.1"/>
</dbReference>
<comment type="caution">
    <text evidence="2">The sequence shown here is derived from an EMBL/GenBank/DDBJ whole genome shotgun (WGS) entry which is preliminary data.</text>
</comment>
<name>A0ABX0P4M2_9BURK</name>
<feature type="region of interest" description="Disordered" evidence="1">
    <location>
        <begin position="1"/>
        <end position="25"/>
    </location>
</feature>
<dbReference type="EMBL" id="WHJH01000113">
    <property type="protein sequence ID" value="NHZ93904.1"/>
    <property type="molecule type" value="Genomic_DNA"/>
</dbReference>
<evidence type="ECO:0000256" key="1">
    <source>
        <dbReference type="SAM" id="MobiDB-lite"/>
    </source>
</evidence>
<sequence>MTDTTAQRQARYRANRPMAGTEGNGAHRLDMWIDSRAYYALGRLARRYGVTRRKMIERLVCAEDDRILATLHIDTAELDHYLQSKTLRRNDCPNES</sequence>
<accession>A0ABX0P4M2</accession>
<organism evidence="2 3">
    <name type="scientific">Massilia mucilaginosa</name>
    <dbReference type="NCBI Taxonomy" id="2609282"/>
    <lineage>
        <taxon>Bacteria</taxon>
        <taxon>Pseudomonadati</taxon>
        <taxon>Pseudomonadota</taxon>
        <taxon>Betaproteobacteria</taxon>
        <taxon>Burkholderiales</taxon>
        <taxon>Oxalobacteraceae</taxon>
        <taxon>Telluria group</taxon>
        <taxon>Massilia</taxon>
    </lineage>
</organism>
<proteinExistence type="predicted"/>
<evidence type="ECO:0000313" key="2">
    <source>
        <dbReference type="EMBL" id="NHZ93904.1"/>
    </source>
</evidence>
<keyword evidence="3" id="KW-1185">Reference proteome</keyword>
<protein>
    <submittedName>
        <fullName evidence="2">Uncharacterized protein</fullName>
    </submittedName>
</protein>
<reference evidence="2 3" key="1">
    <citation type="submission" date="2019-10" db="EMBL/GenBank/DDBJ databases">
        <title>Taxonomy of Antarctic Massilia spp.: description of Massilia rubra sp. nov., Massilia aquatica sp. nov., Massilia mucilaginosa sp. nov., Massilia frigida sp. nov. isolated from streams, lakes and regoliths.</title>
        <authorList>
            <person name="Holochova P."/>
            <person name="Sedlacek I."/>
            <person name="Kralova S."/>
            <person name="Maslanova I."/>
            <person name="Busse H.-J."/>
            <person name="Stankova E."/>
            <person name="Vrbovska V."/>
            <person name="Kovarovic V."/>
            <person name="Bartak M."/>
            <person name="Svec P."/>
            <person name="Pantucek R."/>
        </authorList>
    </citation>
    <scope>NUCLEOTIDE SEQUENCE [LARGE SCALE GENOMIC DNA]</scope>
    <source>
        <strain evidence="2 3">CCM 8733</strain>
    </source>
</reference>